<proteinExistence type="inferred from homology"/>
<keyword evidence="7" id="KW-1185">Reference proteome</keyword>
<dbReference type="Gene3D" id="1.10.10.10">
    <property type="entry name" value="Winged helix-like DNA-binding domain superfamily/Winged helix DNA-binding domain"/>
    <property type="match status" value="1"/>
</dbReference>
<dbReference type="GO" id="GO:0003700">
    <property type="term" value="F:DNA-binding transcription factor activity"/>
    <property type="evidence" value="ECO:0007669"/>
    <property type="project" value="InterPro"/>
</dbReference>
<evidence type="ECO:0000256" key="3">
    <source>
        <dbReference type="ARBA" id="ARBA00023125"/>
    </source>
</evidence>
<keyword evidence="3" id="KW-0238">DNA-binding</keyword>
<dbReference type="RefSeq" id="WP_094806549.1">
    <property type="nucleotide sequence ID" value="NZ_NEVT01000004.1"/>
</dbReference>
<dbReference type="SUPFAM" id="SSF53850">
    <property type="entry name" value="Periplasmic binding protein-like II"/>
    <property type="match status" value="1"/>
</dbReference>
<dbReference type="Gene3D" id="3.40.190.10">
    <property type="entry name" value="Periplasmic binding protein-like II"/>
    <property type="match status" value="2"/>
</dbReference>
<evidence type="ECO:0000313" key="7">
    <source>
        <dbReference type="Proteomes" id="UP000215633"/>
    </source>
</evidence>
<dbReference type="GO" id="GO:0005829">
    <property type="term" value="C:cytosol"/>
    <property type="evidence" value="ECO:0007669"/>
    <property type="project" value="TreeGrafter"/>
</dbReference>
<organism evidence="6 7">
    <name type="scientific">Bordetella genomosp. 2</name>
    <dbReference type="NCBI Taxonomy" id="1983456"/>
    <lineage>
        <taxon>Bacteria</taxon>
        <taxon>Pseudomonadati</taxon>
        <taxon>Pseudomonadota</taxon>
        <taxon>Betaproteobacteria</taxon>
        <taxon>Burkholderiales</taxon>
        <taxon>Alcaligenaceae</taxon>
        <taxon>Bordetella</taxon>
    </lineage>
</organism>
<sequence length="302" mass="32837">MSSIRFLRSFLAVAHHGSFSEAAEQVALTQAAISFQMRALEAELGRELFDRSGRLAILNAAGRELLPDIKQLVDLYDRLKLPRNAPGELAGAVSIGAIVSCMGTLSKVVSHLKRRHPSLDVKVLSGKASELAGKVEAGELDAAFVVESSRKMTSMRWTPLYEEPLVVVAPPSAAGQTAHAVLAANPFLRFDRTQRTGRQIDHVLRRLGLPVAEFLELNAIETLVELVRQEVGVTLLPLLNGSNWQASPDLRILPLPDELGHPARGIGMVERRDHARQDITREICAQSLAMFRARAPGAGAEA</sequence>
<dbReference type="PANTHER" id="PTHR30419">
    <property type="entry name" value="HTH-TYPE TRANSCRIPTIONAL REGULATOR YBHD"/>
    <property type="match status" value="1"/>
</dbReference>
<keyword evidence="4" id="KW-0804">Transcription</keyword>
<dbReference type="GO" id="GO:0003677">
    <property type="term" value="F:DNA binding"/>
    <property type="evidence" value="ECO:0007669"/>
    <property type="project" value="UniProtKB-KW"/>
</dbReference>
<dbReference type="PROSITE" id="PS50931">
    <property type="entry name" value="HTH_LYSR"/>
    <property type="match status" value="1"/>
</dbReference>
<evidence type="ECO:0000313" key="6">
    <source>
        <dbReference type="EMBL" id="OZI78327.1"/>
    </source>
</evidence>
<name>A0A261VWY9_9BORD</name>
<dbReference type="InterPro" id="IPR050950">
    <property type="entry name" value="HTH-type_LysR_regulators"/>
</dbReference>
<accession>A0A261VWY9</accession>
<dbReference type="InterPro" id="IPR000847">
    <property type="entry name" value="LysR_HTH_N"/>
</dbReference>
<dbReference type="SUPFAM" id="SSF46785">
    <property type="entry name" value="Winged helix' DNA-binding domain"/>
    <property type="match status" value="1"/>
</dbReference>
<dbReference type="EMBL" id="NEVT01000004">
    <property type="protein sequence ID" value="OZI78327.1"/>
    <property type="molecule type" value="Genomic_DNA"/>
</dbReference>
<dbReference type="InterPro" id="IPR036390">
    <property type="entry name" value="WH_DNA-bd_sf"/>
</dbReference>
<feature type="domain" description="HTH lysR-type" evidence="5">
    <location>
        <begin position="1"/>
        <end position="59"/>
    </location>
</feature>
<evidence type="ECO:0000256" key="1">
    <source>
        <dbReference type="ARBA" id="ARBA00009437"/>
    </source>
</evidence>
<dbReference type="InterPro" id="IPR005119">
    <property type="entry name" value="LysR_subst-bd"/>
</dbReference>
<dbReference type="Pfam" id="PF00126">
    <property type="entry name" value="HTH_1"/>
    <property type="match status" value="1"/>
</dbReference>
<protein>
    <submittedName>
        <fullName evidence="6">LysR family transcriptional regulator</fullName>
    </submittedName>
</protein>
<evidence type="ECO:0000256" key="4">
    <source>
        <dbReference type="ARBA" id="ARBA00023163"/>
    </source>
</evidence>
<reference evidence="7" key="1">
    <citation type="submission" date="2017-05" db="EMBL/GenBank/DDBJ databases">
        <title>Complete and WGS of Bordetella genogroups.</title>
        <authorList>
            <person name="Spilker T."/>
            <person name="Lipuma J."/>
        </authorList>
    </citation>
    <scope>NUCLEOTIDE SEQUENCE [LARGE SCALE GENOMIC DNA]</scope>
    <source>
        <strain evidence="7">AU8256</strain>
    </source>
</reference>
<dbReference type="Pfam" id="PF03466">
    <property type="entry name" value="LysR_substrate"/>
    <property type="match status" value="1"/>
</dbReference>
<dbReference type="AlphaFoldDB" id="A0A261VWY9"/>
<evidence type="ECO:0000256" key="2">
    <source>
        <dbReference type="ARBA" id="ARBA00023015"/>
    </source>
</evidence>
<comment type="similarity">
    <text evidence="1">Belongs to the LysR transcriptional regulatory family.</text>
</comment>
<dbReference type="PRINTS" id="PR00039">
    <property type="entry name" value="HTHLYSR"/>
</dbReference>
<keyword evidence="2" id="KW-0805">Transcription regulation</keyword>
<dbReference type="InterPro" id="IPR036388">
    <property type="entry name" value="WH-like_DNA-bd_sf"/>
</dbReference>
<dbReference type="Proteomes" id="UP000215633">
    <property type="component" value="Unassembled WGS sequence"/>
</dbReference>
<evidence type="ECO:0000259" key="5">
    <source>
        <dbReference type="PROSITE" id="PS50931"/>
    </source>
</evidence>
<gene>
    <name evidence="6" type="ORF">CAL24_09375</name>
</gene>
<comment type="caution">
    <text evidence="6">The sequence shown here is derived from an EMBL/GenBank/DDBJ whole genome shotgun (WGS) entry which is preliminary data.</text>
</comment>